<evidence type="ECO:0000256" key="2">
    <source>
        <dbReference type="ARBA" id="ARBA00022679"/>
    </source>
</evidence>
<evidence type="ECO:0000256" key="4">
    <source>
        <dbReference type="RuleBase" id="RU003694"/>
    </source>
</evidence>
<dbReference type="AlphaFoldDB" id="A0A6G3TDT9"/>
<dbReference type="Proteomes" id="UP000475666">
    <property type="component" value="Unassembled WGS sequence"/>
</dbReference>
<sequence>MSDERRVAVTGIGVVAPGGPTRKAFWQLITDGRTATRRISLFDPARFRSQLAAEVDFDPVAMGLTPQEVFRTDRSVQFALVAADEAMADAGLTPGGGFDPERTAVCLGSAVGASTRLEDEYVVASDGGAKWLVDPEYTTGFLYEAWVPSSLAAEVACRYGAHGPASVVSTGCTSGIDALGQAYQLIQDDLADLVIAGASDAPITPISMACFDAIGATSARNDDPEHASRPFDATRDGFVMGEGSAVLILEEYEHARRRGAHVYAEIRGYANRCNAFHMTGLRPDGAEMAAAIGSALDQARLDPTDLDYVNAHGSGTKQNDRHETAAFKESLGAHAYQVPVSSIKSMVGHSLGAIGSIEVAATALAIEHHVVPPTANYSSPDPLCDLDYVPHTARDQRVDTALSVGSGFGGFQSAIVLARVS</sequence>
<comment type="caution">
    <text evidence="6">The sequence shown here is derived from an EMBL/GenBank/DDBJ whole genome shotgun (WGS) entry which is preliminary data.</text>
</comment>
<evidence type="ECO:0000256" key="3">
    <source>
        <dbReference type="ARBA" id="ARBA00023315"/>
    </source>
</evidence>
<gene>
    <name evidence="6" type="ORF">G3I66_16720</name>
</gene>
<dbReference type="Gene3D" id="3.40.47.10">
    <property type="match status" value="2"/>
</dbReference>
<dbReference type="GO" id="GO:0004315">
    <property type="term" value="F:3-oxoacyl-[acyl-carrier-protein] synthase activity"/>
    <property type="evidence" value="ECO:0007669"/>
    <property type="project" value="InterPro"/>
</dbReference>
<dbReference type="GO" id="GO:0005829">
    <property type="term" value="C:cytosol"/>
    <property type="evidence" value="ECO:0007669"/>
    <property type="project" value="TreeGrafter"/>
</dbReference>
<keyword evidence="2 4" id="KW-0808">Transferase</keyword>
<organism evidence="6 7">
    <name type="scientific">Streptomyces rubrogriseus</name>
    <dbReference type="NCBI Taxonomy" id="194673"/>
    <lineage>
        <taxon>Bacteria</taxon>
        <taxon>Bacillati</taxon>
        <taxon>Actinomycetota</taxon>
        <taxon>Actinomycetes</taxon>
        <taxon>Kitasatosporales</taxon>
        <taxon>Streptomycetaceae</taxon>
        <taxon>Streptomyces</taxon>
        <taxon>Streptomyces violaceoruber group</taxon>
    </lineage>
</organism>
<dbReference type="CDD" id="cd00834">
    <property type="entry name" value="KAS_I_II"/>
    <property type="match status" value="1"/>
</dbReference>
<dbReference type="FunFam" id="3.40.47.10:FF:000018">
    <property type="entry name" value="3-oxoacyl-[acyl-carrier-protein] synthase 2"/>
    <property type="match status" value="1"/>
</dbReference>
<dbReference type="FunFam" id="3.40.47.10:FF:000029">
    <property type="entry name" value="3-oxoacyl-[acyl-carrier-protein] synthase 1"/>
    <property type="match status" value="1"/>
</dbReference>
<name>A0A6G3TDT9_9ACTN</name>
<dbReference type="NCBIfam" id="NF005589">
    <property type="entry name" value="PRK07314.1"/>
    <property type="match status" value="1"/>
</dbReference>
<evidence type="ECO:0000313" key="6">
    <source>
        <dbReference type="EMBL" id="NEC34794.1"/>
    </source>
</evidence>
<dbReference type="EMBL" id="JAAGMQ010000481">
    <property type="protein sequence ID" value="NEC34794.1"/>
    <property type="molecule type" value="Genomic_DNA"/>
</dbReference>
<dbReference type="PROSITE" id="PS00606">
    <property type="entry name" value="KS3_1"/>
    <property type="match status" value="1"/>
</dbReference>
<dbReference type="InterPro" id="IPR016039">
    <property type="entry name" value="Thiolase-like"/>
</dbReference>
<dbReference type="InterPro" id="IPR000794">
    <property type="entry name" value="Beta-ketoacyl_synthase"/>
</dbReference>
<comment type="similarity">
    <text evidence="1 4">Belongs to the thiolase-like superfamily. Beta-ketoacyl-ACP synthases family.</text>
</comment>
<dbReference type="InterPro" id="IPR014030">
    <property type="entry name" value="Ketoacyl_synth_N"/>
</dbReference>
<dbReference type="PROSITE" id="PS52004">
    <property type="entry name" value="KS3_2"/>
    <property type="match status" value="1"/>
</dbReference>
<evidence type="ECO:0000313" key="7">
    <source>
        <dbReference type="Proteomes" id="UP000475666"/>
    </source>
</evidence>
<dbReference type="InterPro" id="IPR018201">
    <property type="entry name" value="Ketoacyl_synth_AS"/>
</dbReference>
<accession>A0A6G3TDT9</accession>
<feature type="domain" description="Ketosynthase family 3 (KS3)" evidence="5">
    <location>
        <begin position="4"/>
        <end position="419"/>
    </location>
</feature>
<keyword evidence="3" id="KW-0012">Acyltransferase</keyword>
<dbReference type="SUPFAM" id="SSF53901">
    <property type="entry name" value="Thiolase-like"/>
    <property type="match status" value="1"/>
</dbReference>
<dbReference type="PANTHER" id="PTHR11712">
    <property type="entry name" value="POLYKETIDE SYNTHASE-RELATED"/>
    <property type="match status" value="1"/>
</dbReference>
<dbReference type="RefSeq" id="WP_164275126.1">
    <property type="nucleotide sequence ID" value="NZ_JAAGMQ010000481.1"/>
</dbReference>
<dbReference type="Pfam" id="PF02801">
    <property type="entry name" value="Ketoacyl-synt_C"/>
    <property type="match status" value="1"/>
</dbReference>
<reference evidence="6 7" key="1">
    <citation type="submission" date="2020-01" db="EMBL/GenBank/DDBJ databases">
        <title>Insect and environment-associated Actinomycetes.</title>
        <authorList>
            <person name="Currrie C."/>
            <person name="Chevrette M."/>
            <person name="Carlson C."/>
            <person name="Stubbendieck R."/>
            <person name="Wendt-Pienkowski E."/>
        </authorList>
    </citation>
    <scope>NUCLEOTIDE SEQUENCE [LARGE SCALE GENOMIC DNA]</scope>
    <source>
        <strain evidence="6 7">SID7739</strain>
    </source>
</reference>
<dbReference type="InterPro" id="IPR014031">
    <property type="entry name" value="Ketoacyl_synth_C"/>
</dbReference>
<evidence type="ECO:0000259" key="5">
    <source>
        <dbReference type="PROSITE" id="PS52004"/>
    </source>
</evidence>
<dbReference type="PANTHER" id="PTHR11712:SF336">
    <property type="entry name" value="3-OXOACYL-[ACYL-CARRIER-PROTEIN] SYNTHASE, MITOCHONDRIAL"/>
    <property type="match status" value="1"/>
</dbReference>
<protein>
    <submittedName>
        <fullName evidence="6">Beta-ketoacyl-[acyl-carrier-protein] synthase family protein</fullName>
    </submittedName>
</protein>
<evidence type="ECO:0000256" key="1">
    <source>
        <dbReference type="ARBA" id="ARBA00008467"/>
    </source>
</evidence>
<dbReference type="Pfam" id="PF00109">
    <property type="entry name" value="ketoacyl-synt"/>
    <property type="match status" value="1"/>
</dbReference>
<proteinExistence type="inferred from homology"/>
<dbReference type="SMART" id="SM00825">
    <property type="entry name" value="PKS_KS"/>
    <property type="match status" value="1"/>
</dbReference>
<dbReference type="InterPro" id="IPR020841">
    <property type="entry name" value="PKS_Beta-ketoAc_synthase_dom"/>
</dbReference>
<dbReference type="GO" id="GO:0030497">
    <property type="term" value="P:fatty acid elongation"/>
    <property type="evidence" value="ECO:0007669"/>
    <property type="project" value="UniProtKB-ARBA"/>
</dbReference>